<dbReference type="PANTHER" id="PTHR23272">
    <property type="entry name" value="BED FINGER-RELATED"/>
    <property type="match status" value="1"/>
</dbReference>
<dbReference type="GO" id="GO:0003677">
    <property type="term" value="F:DNA binding"/>
    <property type="evidence" value="ECO:0007669"/>
    <property type="project" value="InterPro"/>
</dbReference>
<proteinExistence type="predicted"/>
<dbReference type="Pfam" id="PF05699">
    <property type="entry name" value="Dimer_Tnp_hAT"/>
    <property type="match status" value="1"/>
</dbReference>
<evidence type="ECO:0000259" key="2">
    <source>
        <dbReference type="Pfam" id="PF14372"/>
    </source>
</evidence>
<evidence type="ECO:0000259" key="1">
    <source>
        <dbReference type="Pfam" id="PF05699"/>
    </source>
</evidence>
<evidence type="ECO:0000313" key="3">
    <source>
        <dbReference type="EMBL" id="KAA8535582.1"/>
    </source>
</evidence>
<evidence type="ECO:0008006" key="5">
    <source>
        <dbReference type="Google" id="ProtNLM"/>
    </source>
</evidence>
<dbReference type="SUPFAM" id="SSF53098">
    <property type="entry name" value="Ribonuclease H-like"/>
    <property type="match status" value="1"/>
</dbReference>
<dbReference type="GO" id="GO:0046983">
    <property type="term" value="F:protein dimerization activity"/>
    <property type="evidence" value="ECO:0007669"/>
    <property type="project" value="InterPro"/>
</dbReference>
<dbReference type="Pfam" id="PF14372">
    <property type="entry name" value="hAT-like_RNase-H"/>
    <property type="match status" value="1"/>
</dbReference>
<keyword evidence="4" id="KW-1185">Reference proteome</keyword>
<organism evidence="3 4">
    <name type="scientific">Nyssa sinensis</name>
    <dbReference type="NCBI Taxonomy" id="561372"/>
    <lineage>
        <taxon>Eukaryota</taxon>
        <taxon>Viridiplantae</taxon>
        <taxon>Streptophyta</taxon>
        <taxon>Embryophyta</taxon>
        <taxon>Tracheophyta</taxon>
        <taxon>Spermatophyta</taxon>
        <taxon>Magnoliopsida</taxon>
        <taxon>eudicotyledons</taxon>
        <taxon>Gunneridae</taxon>
        <taxon>Pentapetalae</taxon>
        <taxon>asterids</taxon>
        <taxon>Cornales</taxon>
        <taxon>Nyssaceae</taxon>
        <taxon>Nyssa</taxon>
    </lineage>
</organism>
<feature type="domain" description="hAT-like transposase RNase-H fold" evidence="2">
    <location>
        <begin position="51"/>
        <end position="153"/>
    </location>
</feature>
<name>A0A5J5B149_9ASTE</name>
<dbReference type="InterPro" id="IPR025525">
    <property type="entry name" value="hAT-like_transposase_RNase-H"/>
</dbReference>
<dbReference type="InterPro" id="IPR012337">
    <property type="entry name" value="RNaseH-like_sf"/>
</dbReference>
<dbReference type="AlphaFoldDB" id="A0A5J5B149"/>
<evidence type="ECO:0000313" key="4">
    <source>
        <dbReference type="Proteomes" id="UP000325577"/>
    </source>
</evidence>
<protein>
    <recommendedName>
        <fullName evidence="5">HAT C-terminal dimerisation domain-containing protein</fullName>
    </recommendedName>
</protein>
<dbReference type="InterPro" id="IPR008906">
    <property type="entry name" value="HATC_C_dom"/>
</dbReference>
<gene>
    <name evidence="3" type="ORF">F0562_030585</name>
</gene>
<dbReference type="EMBL" id="CM018040">
    <property type="protein sequence ID" value="KAA8535582.1"/>
    <property type="molecule type" value="Genomic_DNA"/>
</dbReference>
<dbReference type="OrthoDB" id="1937726at2759"/>
<accession>A0A5J5B149</accession>
<feature type="domain" description="HAT C-terminal dimerisation" evidence="1">
    <location>
        <begin position="203"/>
        <end position="285"/>
    </location>
</feature>
<reference evidence="3 4" key="1">
    <citation type="submission" date="2019-09" db="EMBL/GenBank/DDBJ databases">
        <title>A chromosome-level genome assembly of the Chinese tupelo Nyssa sinensis.</title>
        <authorList>
            <person name="Yang X."/>
            <person name="Kang M."/>
            <person name="Yang Y."/>
            <person name="Xiong H."/>
            <person name="Wang M."/>
            <person name="Zhang Z."/>
            <person name="Wang Z."/>
            <person name="Wu H."/>
            <person name="Ma T."/>
            <person name="Liu J."/>
            <person name="Xi Z."/>
        </authorList>
    </citation>
    <scope>NUCLEOTIDE SEQUENCE [LARGE SCALE GENOMIC DNA]</scope>
    <source>
        <strain evidence="3">J267</strain>
        <tissue evidence="3">Leaf</tissue>
    </source>
</reference>
<sequence>MLETAISLKDAFYCWEEVDRNYKYNPFEEWKLAKLIKDCLKMFYEATNHFSGTNFPTSNVFFPGICEIKIQMREWEINEHECLCSMVGPMKEIFDKYWEECNLVLAISLILDPRFEMDLVRYNFDRLYGTNTENAARHVRRVWDAFGDLFDEYMGDSSYSIVNFGVTDGSSLLSNVTKDKFTGFDNWYMMTHFFTVYASKKSEVDEYLETLGVPRRENFDILQWWKLHSGKFPVLAKMALDVLAISATTIVLKAAFSVGCRVVDESHAALLPKVVEALMTTNDWIASQKKIRCWRFYRRVF</sequence>
<dbReference type="Proteomes" id="UP000325577">
    <property type="component" value="Linkage Group LG17"/>
</dbReference>
<dbReference type="PANTHER" id="PTHR23272:SF184">
    <property type="entry name" value="OS03G0311250 PROTEIN"/>
    <property type="match status" value="1"/>
</dbReference>